<name>A0AA38L6N8_TAXCH</name>
<evidence type="ECO:0000256" key="6">
    <source>
        <dbReference type="ARBA" id="ARBA00024695"/>
    </source>
</evidence>
<comment type="subcellular location">
    <subcellularLocation>
        <location evidence="1">Nucleus</location>
        <location evidence="1">Nucleolus</location>
    </subcellularLocation>
</comment>
<dbReference type="GO" id="GO:0030490">
    <property type="term" value="P:maturation of SSU-rRNA"/>
    <property type="evidence" value="ECO:0007669"/>
    <property type="project" value="TreeGrafter"/>
</dbReference>
<dbReference type="AlphaFoldDB" id="A0AA38L6N8"/>
<feature type="non-terminal residue" evidence="8">
    <location>
        <position position="1"/>
    </location>
</feature>
<feature type="non-terminal residue" evidence="8">
    <location>
        <position position="736"/>
    </location>
</feature>
<feature type="compositionally biased region" description="Acidic residues" evidence="7">
    <location>
        <begin position="200"/>
        <end position="241"/>
    </location>
</feature>
<comment type="function">
    <text evidence="6">Involved in nucleolar processing of pre-18S ribosomal RNA. Has a role in the nuclear export of 40S pre-ribosomal subunit to the cytoplasm.</text>
</comment>
<dbReference type="OMA" id="KSCWPSL"/>
<evidence type="ECO:0000313" key="8">
    <source>
        <dbReference type="EMBL" id="KAH9309727.1"/>
    </source>
</evidence>
<reference evidence="8 9" key="1">
    <citation type="journal article" date="2021" name="Nat. Plants">
        <title>The Taxus genome provides insights into paclitaxel biosynthesis.</title>
        <authorList>
            <person name="Xiong X."/>
            <person name="Gou J."/>
            <person name="Liao Q."/>
            <person name="Li Y."/>
            <person name="Zhou Q."/>
            <person name="Bi G."/>
            <person name="Li C."/>
            <person name="Du R."/>
            <person name="Wang X."/>
            <person name="Sun T."/>
            <person name="Guo L."/>
            <person name="Liang H."/>
            <person name="Lu P."/>
            <person name="Wu Y."/>
            <person name="Zhang Z."/>
            <person name="Ro D.K."/>
            <person name="Shang Y."/>
            <person name="Huang S."/>
            <person name="Yan J."/>
        </authorList>
    </citation>
    <scope>NUCLEOTIDE SEQUENCE [LARGE SCALE GENOMIC DNA]</scope>
    <source>
        <strain evidence="8">Ta-2019</strain>
    </source>
</reference>
<sequence length="736" mass="84847">KHKSKKEIMEEIIAKSKFYKAQKAKGKEEDEDLMEKLDKDFTSLAQSEGLLSLMRPHKERLKALLSKGSSKGFKDEKHSSSVEKAESVKDQPDDYDKLVREMVLDIRGHASERTKTPEETAQEERERLEALEKERSKRMFDNEDSDDDDDNEKNMSESKRRTQKRMKMLSGDDLGDSFVSDEEMDKKGWVDEVLERKEESEDNESDDGSSDSEETEGSEDGSDTEESLMEQDWEQSDDEYDHNEKKGEEMLEELGADELKKILKDNTKLEIRSQNSHKVKDKNVTARRAVSADKLESLRFVINAPSNLKELRSLLDNRPDDQIVEAIRRIRACNAISLAAENRHKMQVFYGVLLQYFAVLADEKPLNLNKLNLLVRPLMEISLEIPYFAAICARQRIMRIRNQISEDLRNQDKSSCWPSAKTLLLFRIWSLIFPSSDFRHVVMTPAVLLMSECLMRCPVSSGRDIAVGSFLCSMLLSVTRESRRFCPEAVNFLHALLISALATKSLDKRAELKLPTFMLKHLGFRPWLCLSSRVSVLPPPLDFTAIMEAGDDSPLFDSNTHRVGVIYSVTETLRGFVNIYHDIVSFPEVFTSFVPLLHELAKEASIPVTLQTRMTGVAHLINEKIEEHQMLRNPLRMRLQKPVPIKQFNPRFEENFVHGRDYDPDRERAQRKKLQRQIKQEAKGAARELRKDNYFLQEVKARDKALAEEERAEKYRKAMAFLQEQESAFKSGQLGK</sequence>
<evidence type="ECO:0000256" key="4">
    <source>
        <dbReference type="ARBA" id="ARBA00022552"/>
    </source>
</evidence>
<dbReference type="InterPro" id="IPR007276">
    <property type="entry name" value="Nop14"/>
</dbReference>
<dbReference type="GO" id="GO:0030692">
    <property type="term" value="C:Noc4p-Nop14p complex"/>
    <property type="evidence" value="ECO:0007669"/>
    <property type="project" value="TreeGrafter"/>
</dbReference>
<feature type="compositionally biased region" description="Acidic residues" evidence="7">
    <location>
        <begin position="173"/>
        <end position="183"/>
    </location>
</feature>
<feature type="region of interest" description="Disordered" evidence="7">
    <location>
        <begin position="64"/>
        <end position="244"/>
    </location>
</feature>
<organism evidence="8 9">
    <name type="scientific">Taxus chinensis</name>
    <name type="common">Chinese yew</name>
    <name type="synonym">Taxus wallichiana var. chinensis</name>
    <dbReference type="NCBI Taxonomy" id="29808"/>
    <lineage>
        <taxon>Eukaryota</taxon>
        <taxon>Viridiplantae</taxon>
        <taxon>Streptophyta</taxon>
        <taxon>Embryophyta</taxon>
        <taxon>Tracheophyta</taxon>
        <taxon>Spermatophyta</taxon>
        <taxon>Pinopsida</taxon>
        <taxon>Pinidae</taxon>
        <taxon>Conifers II</taxon>
        <taxon>Cupressales</taxon>
        <taxon>Taxaceae</taxon>
        <taxon>Taxus</taxon>
    </lineage>
</organism>
<feature type="compositionally biased region" description="Acidic residues" evidence="7">
    <location>
        <begin position="142"/>
        <end position="151"/>
    </location>
</feature>
<keyword evidence="5" id="KW-0539">Nucleus</keyword>
<dbReference type="PANTHER" id="PTHR23183:SF0">
    <property type="entry name" value="NUCLEOLAR PROTEIN 14"/>
    <property type="match status" value="1"/>
</dbReference>
<accession>A0AA38L6N8</accession>
<feature type="compositionally biased region" description="Basic and acidic residues" evidence="7">
    <location>
        <begin position="72"/>
        <end position="141"/>
    </location>
</feature>
<comment type="caution">
    <text evidence="8">The sequence shown here is derived from an EMBL/GenBank/DDBJ whole genome shotgun (WGS) entry which is preliminary data.</text>
</comment>
<evidence type="ECO:0000313" key="9">
    <source>
        <dbReference type="Proteomes" id="UP000824469"/>
    </source>
</evidence>
<dbReference type="Proteomes" id="UP000824469">
    <property type="component" value="Unassembled WGS sequence"/>
</dbReference>
<dbReference type="Pfam" id="PF04147">
    <property type="entry name" value="Nop14"/>
    <property type="match status" value="1"/>
</dbReference>
<proteinExistence type="inferred from homology"/>
<keyword evidence="9" id="KW-1185">Reference proteome</keyword>
<evidence type="ECO:0000256" key="7">
    <source>
        <dbReference type="SAM" id="MobiDB-lite"/>
    </source>
</evidence>
<protein>
    <recommendedName>
        <fullName evidence="10">Nucleolar protein 14</fullName>
    </recommendedName>
</protein>
<keyword evidence="3" id="KW-0690">Ribosome biogenesis</keyword>
<dbReference type="EMBL" id="JAHRHJ020000007">
    <property type="protein sequence ID" value="KAH9309727.1"/>
    <property type="molecule type" value="Genomic_DNA"/>
</dbReference>
<dbReference type="PANTHER" id="PTHR23183">
    <property type="entry name" value="NOP14"/>
    <property type="match status" value="1"/>
</dbReference>
<comment type="similarity">
    <text evidence="2">Belongs to the NOP14 family.</text>
</comment>
<evidence type="ECO:0000256" key="2">
    <source>
        <dbReference type="ARBA" id="ARBA00007466"/>
    </source>
</evidence>
<evidence type="ECO:0000256" key="3">
    <source>
        <dbReference type="ARBA" id="ARBA00022517"/>
    </source>
</evidence>
<evidence type="ECO:0008006" key="10">
    <source>
        <dbReference type="Google" id="ProtNLM"/>
    </source>
</evidence>
<keyword evidence="4" id="KW-0698">rRNA processing</keyword>
<evidence type="ECO:0000256" key="5">
    <source>
        <dbReference type="ARBA" id="ARBA00023242"/>
    </source>
</evidence>
<evidence type="ECO:0000256" key="1">
    <source>
        <dbReference type="ARBA" id="ARBA00004604"/>
    </source>
</evidence>
<dbReference type="GO" id="GO:0032040">
    <property type="term" value="C:small-subunit processome"/>
    <property type="evidence" value="ECO:0007669"/>
    <property type="project" value="InterPro"/>
</dbReference>
<feature type="compositionally biased region" description="Basic and acidic residues" evidence="7">
    <location>
        <begin position="184"/>
        <end position="199"/>
    </location>
</feature>
<gene>
    <name evidence="8" type="ORF">KI387_037638</name>
</gene>